<dbReference type="EMBL" id="CAWUFR010000056">
    <property type="protein sequence ID" value="CAK6962160.1"/>
    <property type="molecule type" value="Genomic_DNA"/>
</dbReference>
<feature type="transmembrane region" description="Helical" evidence="10">
    <location>
        <begin position="180"/>
        <end position="205"/>
    </location>
</feature>
<feature type="transmembrane region" description="Helical" evidence="10">
    <location>
        <begin position="225"/>
        <end position="253"/>
    </location>
</feature>
<feature type="transmembrane region" description="Helical" evidence="10">
    <location>
        <begin position="265"/>
        <end position="286"/>
    </location>
</feature>
<evidence type="ECO:0000256" key="8">
    <source>
        <dbReference type="ARBA" id="ARBA00023180"/>
    </source>
</evidence>
<organism evidence="12 13">
    <name type="scientific">Scomber scombrus</name>
    <name type="common">Atlantic mackerel</name>
    <name type="synonym">Scomber vernalis</name>
    <dbReference type="NCBI Taxonomy" id="13677"/>
    <lineage>
        <taxon>Eukaryota</taxon>
        <taxon>Metazoa</taxon>
        <taxon>Chordata</taxon>
        <taxon>Craniata</taxon>
        <taxon>Vertebrata</taxon>
        <taxon>Euteleostomi</taxon>
        <taxon>Actinopterygii</taxon>
        <taxon>Neopterygii</taxon>
        <taxon>Teleostei</taxon>
        <taxon>Neoteleostei</taxon>
        <taxon>Acanthomorphata</taxon>
        <taxon>Pelagiaria</taxon>
        <taxon>Scombriformes</taxon>
        <taxon>Scombridae</taxon>
        <taxon>Scomber</taxon>
    </lineage>
</organism>
<evidence type="ECO:0000313" key="13">
    <source>
        <dbReference type="Proteomes" id="UP001314229"/>
    </source>
</evidence>
<feature type="domain" description="G-protein coupled receptors family 1 profile" evidence="11">
    <location>
        <begin position="43"/>
        <end position="284"/>
    </location>
</feature>
<dbReference type="Proteomes" id="UP001314229">
    <property type="component" value="Unassembled WGS sequence"/>
</dbReference>
<feature type="transmembrane region" description="Helical" evidence="10">
    <location>
        <begin position="68"/>
        <end position="87"/>
    </location>
</feature>
<dbReference type="PROSITE" id="PS50262">
    <property type="entry name" value="G_PROTEIN_RECEP_F1_2"/>
    <property type="match status" value="1"/>
</dbReference>
<evidence type="ECO:0000256" key="1">
    <source>
        <dbReference type="ARBA" id="ARBA00004651"/>
    </source>
</evidence>
<keyword evidence="4 10" id="KW-1133">Transmembrane helix</keyword>
<evidence type="ECO:0000313" key="12">
    <source>
        <dbReference type="EMBL" id="CAK6962160.1"/>
    </source>
</evidence>
<dbReference type="InterPro" id="IPR017452">
    <property type="entry name" value="GPCR_Rhodpsn_7TM"/>
</dbReference>
<keyword evidence="7 12" id="KW-0675">Receptor</keyword>
<evidence type="ECO:0000256" key="4">
    <source>
        <dbReference type="ARBA" id="ARBA00022989"/>
    </source>
</evidence>
<dbReference type="GO" id="GO:0006955">
    <property type="term" value="P:immune response"/>
    <property type="evidence" value="ECO:0007669"/>
    <property type="project" value="TreeGrafter"/>
</dbReference>
<dbReference type="Pfam" id="PF00001">
    <property type="entry name" value="7tm_1"/>
    <property type="match status" value="1"/>
</dbReference>
<keyword evidence="3 10" id="KW-0812">Transmembrane</keyword>
<evidence type="ECO:0000256" key="7">
    <source>
        <dbReference type="ARBA" id="ARBA00023170"/>
    </source>
</evidence>
<feature type="transmembrane region" description="Helical" evidence="10">
    <location>
        <begin position="141"/>
        <end position="160"/>
    </location>
</feature>
<proteinExistence type="predicted"/>
<dbReference type="GO" id="GO:0004974">
    <property type="term" value="F:leukotriene receptor activity"/>
    <property type="evidence" value="ECO:0007669"/>
    <property type="project" value="UniProtKB-ARBA"/>
</dbReference>
<evidence type="ECO:0000256" key="5">
    <source>
        <dbReference type="ARBA" id="ARBA00023040"/>
    </source>
</evidence>
<comment type="subcellular location">
    <subcellularLocation>
        <location evidence="1">Cell membrane</location>
        <topology evidence="1">Multi-pass membrane protein</topology>
    </subcellularLocation>
</comment>
<reference evidence="12 13" key="1">
    <citation type="submission" date="2024-01" db="EMBL/GenBank/DDBJ databases">
        <authorList>
            <person name="Alioto T."/>
            <person name="Alioto T."/>
            <person name="Gomez Garrido J."/>
        </authorList>
    </citation>
    <scope>NUCLEOTIDE SEQUENCE [LARGE SCALE GENOMIC DNA]</scope>
</reference>
<dbReference type="PANTHER" id="PTHR10489:SF946">
    <property type="entry name" value="LEUKOTRIENE B4 RECEPTOR 1-LIKE"/>
    <property type="match status" value="1"/>
</dbReference>
<keyword evidence="5" id="KW-0297">G-protein coupled receptor</keyword>
<dbReference type="GO" id="GO:0019957">
    <property type="term" value="F:C-C chemokine binding"/>
    <property type="evidence" value="ECO:0007669"/>
    <property type="project" value="TreeGrafter"/>
</dbReference>
<dbReference type="GO" id="GO:0009897">
    <property type="term" value="C:external side of plasma membrane"/>
    <property type="evidence" value="ECO:0007669"/>
    <property type="project" value="TreeGrafter"/>
</dbReference>
<sequence length="302" mass="33890">MEQLNCTNNTSNSSSTASSVSWNSSHLVPAVILSICFVLGVPGNLAVIIRKPNFHHMSSLSQSLMLNLAISDLLCLLTLPFWIYPLLYNWTLGLVTCKVLAYVLYCSMYGSMLTITVLSVQRCLQVVYQQKCLDQVGKKRILVLLWLVVMTLYSPVFLVRELTKDQRCKTSCRPKYSSQAQWMVVLLTESLMGFGSFSVVTFSYICLHRKVNQAAFFNNPQTTRLVASIIVAFFVLWIPYHTINVMAALAFSLNNEGLLKLCKDSWNIVGALTAVNSCLNPILYTFTSQNMRIMCSGQNSEN</sequence>
<keyword evidence="13" id="KW-1185">Reference proteome</keyword>
<dbReference type="GO" id="GO:0019722">
    <property type="term" value="P:calcium-mediated signaling"/>
    <property type="evidence" value="ECO:0007669"/>
    <property type="project" value="TreeGrafter"/>
</dbReference>
<evidence type="ECO:0000256" key="10">
    <source>
        <dbReference type="SAM" id="Phobius"/>
    </source>
</evidence>
<dbReference type="SUPFAM" id="SSF81321">
    <property type="entry name" value="Family A G protein-coupled receptor-like"/>
    <property type="match status" value="1"/>
</dbReference>
<dbReference type="PRINTS" id="PR00237">
    <property type="entry name" value="GPCRRHODOPSN"/>
</dbReference>
<keyword evidence="6 10" id="KW-0472">Membrane</keyword>
<dbReference type="GO" id="GO:0016493">
    <property type="term" value="F:C-C chemokine receptor activity"/>
    <property type="evidence" value="ECO:0007669"/>
    <property type="project" value="TreeGrafter"/>
</dbReference>
<dbReference type="PANTHER" id="PTHR10489">
    <property type="entry name" value="CELL ADHESION MOLECULE"/>
    <property type="match status" value="1"/>
</dbReference>
<dbReference type="FunFam" id="1.20.1070.10:FF:000109">
    <property type="entry name" value="Leukotriene B4 receptor"/>
    <property type="match status" value="1"/>
</dbReference>
<dbReference type="GO" id="GO:0060326">
    <property type="term" value="P:cell chemotaxis"/>
    <property type="evidence" value="ECO:0007669"/>
    <property type="project" value="TreeGrafter"/>
</dbReference>
<accession>A0AAV1NRR6</accession>
<comment type="caution">
    <text evidence="12">The sequence shown here is derived from an EMBL/GenBank/DDBJ whole genome shotgun (WGS) entry which is preliminary data.</text>
</comment>
<keyword evidence="8" id="KW-0325">Glycoprotein</keyword>
<evidence type="ECO:0000256" key="6">
    <source>
        <dbReference type="ARBA" id="ARBA00023136"/>
    </source>
</evidence>
<feature type="transmembrane region" description="Helical" evidence="10">
    <location>
        <begin position="27"/>
        <end position="47"/>
    </location>
</feature>
<name>A0AAV1NRR6_SCOSC</name>
<dbReference type="GO" id="GO:0007204">
    <property type="term" value="P:positive regulation of cytosolic calcium ion concentration"/>
    <property type="evidence" value="ECO:0007669"/>
    <property type="project" value="TreeGrafter"/>
</dbReference>
<evidence type="ECO:0000259" key="11">
    <source>
        <dbReference type="PROSITE" id="PS50262"/>
    </source>
</evidence>
<dbReference type="AlphaFoldDB" id="A0AAV1NRR6"/>
<dbReference type="InterPro" id="IPR050119">
    <property type="entry name" value="CCR1-9-like"/>
</dbReference>
<evidence type="ECO:0000256" key="2">
    <source>
        <dbReference type="ARBA" id="ARBA00022475"/>
    </source>
</evidence>
<dbReference type="Gene3D" id="1.20.1070.10">
    <property type="entry name" value="Rhodopsin 7-helix transmembrane proteins"/>
    <property type="match status" value="1"/>
</dbReference>
<evidence type="ECO:0000256" key="9">
    <source>
        <dbReference type="ARBA" id="ARBA00023224"/>
    </source>
</evidence>
<keyword evidence="9" id="KW-0807">Transducer</keyword>
<protein>
    <submittedName>
        <fullName evidence="12">Leukotriene B4 receptor 1-like</fullName>
    </submittedName>
</protein>
<feature type="transmembrane region" description="Helical" evidence="10">
    <location>
        <begin position="99"/>
        <end position="120"/>
    </location>
</feature>
<dbReference type="InterPro" id="IPR000276">
    <property type="entry name" value="GPCR_Rhodpsn"/>
</dbReference>
<gene>
    <name evidence="12" type="ORF">FSCOSCO3_A023673</name>
</gene>
<evidence type="ECO:0000256" key="3">
    <source>
        <dbReference type="ARBA" id="ARBA00022692"/>
    </source>
</evidence>
<keyword evidence="2" id="KW-1003">Cell membrane</keyword>